<dbReference type="PANTHER" id="PTHR36454">
    <property type="entry name" value="LMO2823 PROTEIN"/>
    <property type="match status" value="1"/>
</dbReference>
<dbReference type="KEGG" id="rbi:RB2501_15949"/>
<dbReference type="HOGENOM" id="CLU_031277_0_0_10"/>
<name>A4CLT7_ROBBH</name>
<reference evidence="1 2" key="1">
    <citation type="journal article" date="2009" name="J. Bacteriol.">
        <title>Complete genome sequence of Robiginitalea biformata HTCC2501.</title>
        <authorList>
            <person name="Oh H.M."/>
            <person name="Giovannoni S.J."/>
            <person name="Lee K."/>
            <person name="Ferriera S."/>
            <person name="Johnson J."/>
            <person name="Cho J.C."/>
        </authorList>
    </citation>
    <scope>NUCLEOTIDE SEQUENCE [LARGE SCALE GENOMIC DNA]</scope>
    <source>
        <strain evidence="2">ATCC BAA-864 / HTCC2501 / KCTC 12146</strain>
    </source>
</reference>
<keyword evidence="2" id="KW-1185">Reference proteome</keyword>
<dbReference type="InterPro" id="IPR008323">
    <property type="entry name" value="UCP033563"/>
</dbReference>
<evidence type="ECO:0000313" key="1">
    <source>
        <dbReference type="EMBL" id="EAR15836.1"/>
    </source>
</evidence>
<dbReference type="PIRSF" id="PIRSF033563">
    <property type="entry name" value="UCP033563"/>
    <property type="match status" value="1"/>
</dbReference>
<dbReference type="EMBL" id="CP001712">
    <property type="protein sequence ID" value="EAR15836.1"/>
    <property type="molecule type" value="Genomic_DNA"/>
</dbReference>
<sequence>MVSRSWDDYPPRDRTAEMRANPFSFLHIIDPGFKFNTPLKGSRRHEMVRNRYLEFLEEGILVKESQPCYYIYESSRPGFTCRGIFCATPTSRYRDGSIRRHEDTIRRREVLFADYLEQVRFNAEPVLLTYPDNPAVDAETAAICRGKPLYHFTTPDRVEHRMWVVRDESRIRAIREAFAGIPVVYIADGHHRSASSDLLARRLQENNPDHHGKEPYNYFMSYLIPESQVRIRAFHRVLTDLGDLQPADILLQLDAAFRIRPLGTQPYEPTRKHVFSMYLDGAFYELHLRKSARPRESALDNLDVCLLNEKVLKPVFGITDPRRDRRLQYRCWEHPALELKAAVDSGLFAVGFGLVPVSMEEIRNVADSGQTMPPKSTFLEPKLRSGLTIYDI</sequence>
<protein>
    <submittedName>
        <fullName evidence="1">Uncharacterized conserved protein UCP033563</fullName>
    </submittedName>
</protein>
<dbReference type="PANTHER" id="PTHR36454:SF1">
    <property type="entry name" value="DUF1015 DOMAIN-CONTAINING PROTEIN"/>
    <property type="match status" value="1"/>
</dbReference>
<gene>
    <name evidence="1" type="ordered locus">RB2501_15949</name>
</gene>
<dbReference type="Proteomes" id="UP000009049">
    <property type="component" value="Chromosome"/>
</dbReference>
<accession>A4CLT7</accession>
<organism evidence="1 2">
    <name type="scientific">Robiginitalea biformata (strain ATCC BAA-864 / DSM 15991 / KCTC 12146 / HTCC2501)</name>
    <dbReference type="NCBI Taxonomy" id="313596"/>
    <lineage>
        <taxon>Bacteria</taxon>
        <taxon>Pseudomonadati</taxon>
        <taxon>Bacteroidota</taxon>
        <taxon>Flavobacteriia</taxon>
        <taxon>Flavobacteriales</taxon>
        <taxon>Flavobacteriaceae</taxon>
        <taxon>Robiginitalea</taxon>
    </lineage>
</organism>
<dbReference type="STRING" id="313596.RB2501_15949"/>
<proteinExistence type="predicted"/>
<dbReference type="Pfam" id="PF06245">
    <property type="entry name" value="DUF1015"/>
    <property type="match status" value="1"/>
</dbReference>
<evidence type="ECO:0000313" key="2">
    <source>
        <dbReference type="Proteomes" id="UP000009049"/>
    </source>
</evidence>
<dbReference type="AlphaFoldDB" id="A4CLT7"/>
<dbReference type="eggNOG" id="COG4198">
    <property type="taxonomic scope" value="Bacteria"/>
</dbReference>